<dbReference type="OrthoDB" id="3778631at2"/>
<dbReference type="Pfam" id="PF02770">
    <property type="entry name" value="Acyl-CoA_dh_M"/>
    <property type="match status" value="1"/>
</dbReference>
<evidence type="ECO:0000256" key="3">
    <source>
        <dbReference type="ARBA" id="ARBA00022630"/>
    </source>
</evidence>
<feature type="domain" description="Acyl-CoA dehydrogenase/oxidase C-terminal" evidence="7">
    <location>
        <begin position="232"/>
        <end position="364"/>
    </location>
</feature>
<gene>
    <name evidence="10" type="ORF">G3I59_18245</name>
    <name evidence="11" type="ORF">SAMN05421854_10857</name>
</gene>
<evidence type="ECO:0000256" key="6">
    <source>
        <dbReference type="RuleBase" id="RU362125"/>
    </source>
</evidence>
<reference evidence="10 13" key="2">
    <citation type="submission" date="2020-01" db="EMBL/GenBank/DDBJ databases">
        <title>Insect and environment-associated Actinomycetes.</title>
        <authorList>
            <person name="Currrie C."/>
            <person name="Chevrette M."/>
            <person name="Carlson C."/>
            <person name="Stubbendieck R."/>
            <person name="Wendt-Pienkowski E."/>
        </authorList>
    </citation>
    <scope>NUCLEOTIDE SEQUENCE [LARGE SCALE GENOMIC DNA]</scope>
    <source>
        <strain evidence="10 13">SID8386</strain>
    </source>
</reference>
<dbReference type="PANTHER" id="PTHR43292">
    <property type="entry name" value="ACYL-COA DEHYDROGENASE"/>
    <property type="match status" value="1"/>
</dbReference>
<evidence type="ECO:0000313" key="12">
    <source>
        <dbReference type="Proteomes" id="UP000199137"/>
    </source>
</evidence>
<evidence type="ECO:0000313" key="13">
    <source>
        <dbReference type="Proteomes" id="UP000470404"/>
    </source>
</evidence>
<reference evidence="11 12" key="1">
    <citation type="submission" date="2016-10" db="EMBL/GenBank/DDBJ databases">
        <authorList>
            <person name="de Groot N.N."/>
        </authorList>
    </citation>
    <scope>NUCLEOTIDE SEQUENCE [LARGE SCALE GENOMIC DNA]</scope>
    <source>
        <strain evidence="11 12">DSM 44637</strain>
    </source>
</reference>
<dbReference type="InterPro" id="IPR009100">
    <property type="entry name" value="AcylCoA_DH/oxidase_NM_dom_sf"/>
</dbReference>
<dbReference type="InterPro" id="IPR009075">
    <property type="entry name" value="AcylCo_DH/oxidase_C"/>
</dbReference>
<dbReference type="SUPFAM" id="SSF56645">
    <property type="entry name" value="Acyl-CoA dehydrogenase NM domain-like"/>
    <property type="match status" value="1"/>
</dbReference>
<evidence type="ECO:0000313" key="10">
    <source>
        <dbReference type="EMBL" id="NEC57486.1"/>
    </source>
</evidence>
<evidence type="ECO:0000256" key="5">
    <source>
        <dbReference type="ARBA" id="ARBA00023002"/>
    </source>
</evidence>
<keyword evidence="4 6" id="KW-0274">FAD</keyword>
<dbReference type="Pfam" id="PF00441">
    <property type="entry name" value="Acyl-CoA_dh_1"/>
    <property type="match status" value="1"/>
</dbReference>
<dbReference type="InterPro" id="IPR006091">
    <property type="entry name" value="Acyl-CoA_Oxase/DH_mid-dom"/>
</dbReference>
<dbReference type="STRING" id="112413.SAMN05421854_10857"/>
<dbReference type="GO" id="GO:0016627">
    <property type="term" value="F:oxidoreductase activity, acting on the CH-CH group of donors"/>
    <property type="evidence" value="ECO:0007669"/>
    <property type="project" value="InterPro"/>
</dbReference>
<protein>
    <submittedName>
        <fullName evidence="11">Acyl-CoA dehydrogenase</fullName>
    </submittedName>
</protein>
<evidence type="ECO:0000256" key="4">
    <source>
        <dbReference type="ARBA" id="ARBA00022827"/>
    </source>
</evidence>
<keyword evidence="5 6" id="KW-0560">Oxidoreductase</keyword>
<dbReference type="Gene3D" id="1.20.140.10">
    <property type="entry name" value="Butyryl-CoA Dehydrogenase, subunit A, domain 3"/>
    <property type="match status" value="1"/>
</dbReference>
<dbReference type="EMBL" id="FOWC01000008">
    <property type="protein sequence ID" value="SFP97563.1"/>
    <property type="molecule type" value="Genomic_DNA"/>
</dbReference>
<dbReference type="PANTHER" id="PTHR43292:SF4">
    <property type="entry name" value="ACYL-COA DEHYDROGENASE FADE34"/>
    <property type="match status" value="1"/>
</dbReference>
<dbReference type="AlphaFoldDB" id="A0A1I5UQK5"/>
<comment type="similarity">
    <text evidence="2 6">Belongs to the acyl-CoA dehydrogenase family.</text>
</comment>
<dbReference type="InterPro" id="IPR036250">
    <property type="entry name" value="AcylCo_DH-like_C"/>
</dbReference>
<dbReference type="Proteomes" id="UP000470404">
    <property type="component" value="Unassembled WGS sequence"/>
</dbReference>
<dbReference type="InterPro" id="IPR046373">
    <property type="entry name" value="Acyl-CoA_Oxase/DH_mid-dom_sf"/>
</dbReference>
<dbReference type="Pfam" id="PF02771">
    <property type="entry name" value="Acyl-CoA_dh_N"/>
    <property type="match status" value="1"/>
</dbReference>
<organism evidence="11 12">
    <name type="scientific">Amycolatopsis rubida</name>
    <dbReference type="NCBI Taxonomy" id="112413"/>
    <lineage>
        <taxon>Bacteria</taxon>
        <taxon>Bacillati</taxon>
        <taxon>Actinomycetota</taxon>
        <taxon>Actinomycetes</taxon>
        <taxon>Pseudonocardiales</taxon>
        <taxon>Pseudonocardiaceae</taxon>
        <taxon>Amycolatopsis</taxon>
    </lineage>
</organism>
<proteinExistence type="inferred from homology"/>
<dbReference type="InterPro" id="IPR013786">
    <property type="entry name" value="AcylCoA_DH/ox_N"/>
</dbReference>
<dbReference type="EMBL" id="JAAGNC010000090">
    <property type="protein sequence ID" value="NEC57486.1"/>
    <property type="molecule type" value="Genomic_DNA"/>
</dbReference>
<keyword evidence="13" id="KW-1185">Reference proteome</keyword>
<sequence>MNPTLTPELDLFREELRGLLARPEVGAELAALADTPVEDRFPARTYRLLGEHQMLAPAWPRRYGGRDATSAHAAIVQEELSAHGIPDMPFINTITNAGALLLFVADAAQKARFLPSLAAGLATMVVLYTEAEAGSDLASLRTRAERAEDGWRLYGAKWYAVQVRRAGYAVVAARTSERGRAAAGITLFLVALDDPGVTVSLVESLYPDPFYEVLLDGVHVPSSDVLGPVDGGWFVLAAALAIERTGVDYIAKATSWLEIVARQVEALDDPVLSDRLASLQTQAAAGRVLAWRMVERQQQGDLNAEEAAMAKWFNSELCVKVARLALESGGPADDASVAMLREAPGLTLSAGGSEIMLGIIASSLGLGAAS</sequence>
<feature type="domain" description="Acyl-CoA oxidase/dehydrogenase middle" evidence="8">
    <location>
        <begin position="128"/>
        <end position="202"/>
    </location>
</feature>
<dbReference type="InterPro" id="IPR037069">
    <property type="entry name" value="AcylCoA_DH/ox_N_sf"/>
</dbReference>
<dbReference type="GO" id="GO:0005886">
    <property type="term" value="C:plasma membrane"/>
    <property type="evidence" value="ECO:0007669"/>
    <property type="project" value="TreeGrafter"/>
</dbReference>
<evidence type="ECO:0000259" key="7">
    <source>
        <dbReference type="Pfam" id="PF00441"/>
    </source>
</evidence>
<accession>A0A1I5UQK5</accession>
<evidence type="ECO:0000256" key="2">
    <source>
        <dbReference type="ARBA" id="ARBA00009347"/>
    </source>
</evidence>
<dbReference type="InterPro" id="IPR052161">
    <property type="entry name" value="Mycobact_Acyl-CoA_DH"/>
</dbReference>
<dbReference type="Proteomes" id="UP000199137">
    <property type="component" value="Unassembled WGS sequence"/>
</dbReference>
<dbReference type="GO" id="GO:0050660">
    <property type="term" value="F:flavin adenine dinucleotide binding"/>
    <property type="evidence" value="ECO:0007669"/>
    <property type="project" value="InterPro"/>
</dbReference>
<comment type="cofactor">
    <cofactor evidence="1 6">
        <name>FAD</name>
        <dbReference type="ChEBI" id="CHEBI:57692"/>
    </cofactor>
</comment>
<dbReference type="Gene3D" id="2.40.110.10">
    <property type="entry name" value="Butyryl-CoA Dehydrogenase, subunit A, domain 2"/>
    <property type="match status" value="1"/>
</dbReference>
<evidence type="ECO:0000256" key="1">
    <source>
        <dbReference type="ARBA" id="ARBA00001974"/>
    </source>
</evidence>
<evidence type="ECO:0000259" key="8">
    <source>
        <dbReference type="Pfam" id="PF02770"/>
    </source>
</evidence>
<dbReference type="Gene3D" id="1.10.540.10">
    <property type="entry name" value="Acyl-CoA dehydrogenase/oxidase, N-terminal domain"/>
    <property type="match status" value="1"/>
</dbReference>
<dbReference type="RefSeq" id="WP_093575138.1">
    <property type="nucleotide sequence ID" value="NZ_FOWC01000008.1"/>
</dbReference>
<dbReference type="SUPFAM" id="SSF47203">
    <property type="entry name" value="Acyl-CoA dehydrogenase C-terminal domain-like"/>
    <property type="match status" value="1"/>
</dbReference>
<evidence type="ECO:0000313" key="11">
    <source>
        <dbReference type="EMBL" id="SFP97563.1"/>
    </source>
</evidence>
<feature type="domain" description="Acyl-CoA dehydrogenase/oxidase N-terminal" evidence="9">
    <location>
        <begin position="6"/>
        <end position="120"/>
    </location>
</feature>
<name>A0A1I5UQK5_9PSEU</name>
<keyword evidence="3 6" id="KW-0285">Flavoprotein</keyword>
<evidence type="ECO:0000259" key="9">
    <source>
        <dbReference type="Pfam" id="PF02771"/>
    </source>
</evidence>